<protein>
    <recommendedName>
        <fullName evidence="4">AA1-like domain-containing protein</fullName>
    </recommendedName>
</protein>
<dbReference type="AlphaFoldDB" id="A0A9P5VD91"/>
<dbReference type="Proteomes" id="UP000748756">
    <property type="component" value="Unassembled WGS sequence"/>
</dbReference>
<proteinExistence type="predicted"/>
<evidence type="ECO:0000313" key="2">
    <source>
        <dbReference type="EMBL" id="KAF9153448.1"/>
    </source>
</evidence>
<dbReference type="EMBL" id="JAAAUQ010000174">
    <property type="protein sequence ID" value="KAF9153448.1"/>
    <property type="molecule type" value="Genomic_DNA"/>
</dbReference>
<evidence type="ECO:0008006" key="4">
    <source>
        <dbReference type="Google" id="ProtNLM"/>
    </source>
</evidence>
<feature type="chain" id="PRO_5040475886" description="AA1-like domain-containing protein" evidence="1">
    <location>
        <begin position="23"/>
        <end position="176"/>
    </location>
</feature>
<evidence type="ECO:0000313" key="3">
    <source>
        <dbReference type="Proteomes" id="UP000748756"/>
    </source>
</evidence>
<reference evidence="2" key="1">
    <citation type="journal article" date="2020" name="Fungal Divers.">
        <title>Resolving the Mortierellaceae phylogeny through synthesis of multi-gene phylogenetics and phylogenomics.</title>
        <authorList>
            <person name="Vandepol N."/>
            <person name="Liber J."/>
            <person name="Desiro A."/>
            <person name="Na H."/>
            <person name="Kennedy M."/>
            <person name="Barry K."/>
            <person name="Grigoriev I.V."/>
            <person name="Miller A.N."/>
            <person name="O'Donnell K."/>
            <person name="Stajich J.E."/>
            <person name="Bonito G."/>
        </authorList>
    </citation>
    <scope>NUCLEOTIDE SEQUENCE</scope>
    <source>
        <strain evidence="2">NRRL 6426</strain>
    </source>
</reference>
<keyword evidence="3" id="KW-1185">Reference proteome</keyword>
<keyword evidence="1" id="KW-0732">Signal</keyword>
<organism evidence="2 3">
    <name type="scientific">Linnemannia schmuckeri</name>
    <dbReference type="NCBI Taxonomy" id="64567"/>
    <lineage>
        <taxon>Eukaryota</taxon>
        <taxon>Fungi</taxon>
        <taxon>Fungi incertae sedis</taxon>
        <taxon>Mucoromycota</taxon>
        <taxon>Mortierellomycotina</taxon>
        <taxon>Mortierellomycetes</taxon>
        <taxon>Mortierellales</taxon>
        <taxon>Mortierellaceae</taxon>
        <taxon>Linnemannia</taxon>
    </lineage>
</organism>
<feature type="signal peptide" evidence="1">
    <location>
        <begin position="1"/>
        <end position="22"/>
    </location>
</feature>
<sequence>MKLFTLSAVVLSLAAMSQHTNAEVFVFTPPISHPGYISINPRIESKSISDSLKTACATNKLKLVTVTTALDNRFKSEVSCDIDLSKAKATGQNCPITRKGFTDMGAAPCGRTEVRATFGTDGTKRISVTVVYAFSGTDRVSSCLPFDPSSVSSKGGMAKRWNVDQTSKTYEFTCPK</sequence>
<name>A0A9P5VD91_9FUNG</name>
<gene>
    <name evidence="2" type="ORF">BG015_003376</name>
</gene>
<accession>A0A9P5VD91</accession>
<comment type="caution">
    <text evidence="2">The sequence shown here is derived from an EMBL/GenBank/DDBJ whole genome shotgun (WGS) entry which is preliminary data.</text>
</comment>
<evidence type="ECO:0000256" key="1">
    <source>
        <dbReference type="SAM" id="SignalP"/>
    </source>
</evidence>
<dbReference type="OrthoDB" id="2337969at2759"/>